<organism evidence="2 3">
    <name type="scientific">Croceicoccus pelagius</name>
    <dbReference type="NCBI Taxonomy" id="1703341"/>
    <lineage>
        <taxon>Bacteria</taxon>
        <taxon>Pseudomonadati</taxon>
        <taxon>Pseudomonadota</taxon>
        <taxon>Alphaproteobacteria</taxon>
        <taxon>Sphingomonadales</taxon>
        <taxon>Erythrobacteraceae</taxon>
        <taxon>Croceicoccus</taxon>
    </lineage>
</organism>
<evidence type="ECO:0008006" key="4">
    <source>
        <dbReference type="Google" id="ProtNLM"/>
    </source>
</evidence>
<reference evidence="2 3" key="1">
    <citation type="journal article" date="2014" name="Int. J. Syst. Evol. Microbiol.">
        <title>Complete genome sequence of Corynebacterium casei LMG S-19264T (=DSM 44701T), isolated from a smear-ripened cheese.</title>
        <authorList>
            <consortium name="US DOE Joint Genome Institute (JGI-PGF)"/>
            <person name="Walter F."/>
            <person name="Albersmeier A."/>
            <person name="Kalinowski J."/>
            <person name="Ruckert C."/>
        </authorList>
    </citation>
    <scope>NUCLEOTIDE SEQUENCE [LARGE SCALE GENOMIC DNA]</scope>
    <source>
        <strain evidence="2 3">CGMCC 1.15358</strain>
    </source>
</reference>
<evidence type="ECO:0000256" key="1">
    <source>
        <dbReference type="SAM" id="SignalP"/>
    </source>
</evidence>
<dbReference type="OrthoDB" id="7341471at2"/>
<protein>
    <recommendedName>
        <fullName evidence="4">DUF481 domain-containing protein</fullName>
    </recommendedName>
</protein>
<dbReference type="RefSeq" id="WP_066761722.1">
    <property type="nucleotide sequence ID" value="NZ_BMIO01000006.1"/>
</dbReference>
<feature type="chain" id="PRO_5036861919" description="DUF481 domain-containing protein" evidence="1">
    <location>
        <begin position="23"/>
        <end position="311"/>
    </location>
</feature>
<evidence type="ECO:0000313" key="2">
    <source>
        <dbReference type="EMBL" id="GGD47622.1"/>
    </source>
</evidence>
<dbReference type="AlphaFoldDB" id="A0A917DLR4"/>
<accession>A0A917DLR4</accession>
<gene>
    <name evidence="2" type="ORF">GCM10010989_22420</name>
</gene>
<keyword evidence="3" id="KW-1185">Reference proteome</keyword>
<dbReference type="Pfam" id="PF04338">
    <property type="entry name" value="DUF481"/>
    <property type="match status" value="1"/>
</dbReference>
<proteinExistence type="predicted"/>
<sequence length="311" mass="34174">MKWTAALSTAAIALVLPVAAQAKLPEPVLKMIAAAEATKDPAQVAAVYAAAEAAYPEEVEALAKRKQSFDGMVEKWAEREALLAKEAIRTASIFDRWEGKGELGAIRATGNSDDLGLTAALGVERIGIDWRHKVIVQADYQRSDGDTTRERFLLSYEPNFDIGESSFIYGLTQAERDRIQGYSSRFSVSGGLGHRVFDRENLALEIKAGPAWRTTRVIEEIEPNVDRESYFAGLGAMNFRWKFAPNLKFTQKASAFVQSGNDTYTSLTGVEAAMGSGLSARLSYRFVHDTSPPDDSAKTDTLSRITLIYDF</sequence>
<dbReference type="Proteomes" id="UP000598997">
    <property type="component" value="Unassembled WGS sequence"/>
</dbReference>
<name>A0A917DLR4_9SPHN</name>
<dbReference type="EMBL" id="BMIO01000006">
    <property type="protein sequence ID" value="GGD47622.1"/>
    <property type="molecule type" value="Genomic_DNA"/>
</dbReference>
<feature type="signal peptide" evidence="1">
    <location>
        <begin position="1"/>
        <end position="22"/>
    </location>
</feature>
<dbReference type="InterPro" id="IPR007433">
    <property type="entry name" value="DUF481"/>
</dbReference>
<evidence type="ECO:0000313" key="3">
    <source>
        <dbReference type="Proteomes" id="UP000598997"/>
    </source>
</evidence>
<keyword evidence="1" id="KW-0732">Signal</keyword>
<comment type="caution">
    <text evidence="2">The sequence shown here is derived from an EMBL/GenBank/DDBJ whole genome shotgun (WGS) entry which is preliminary data.</text>
</comment>